<gene>
    <name evidence="9" type="ORF">LAQU0_S19e01794g</name>
</gene>
<feature type="domain" description="STI1" evidence="8">
    <location>
        <begin position="136"/>
        <end position="175"/>
    </location>
</feature>
<protein>
    <submittedName>
        <fullName evidence="9">LAQU0S19e01794g1_1</fullName>
    </submittedName>
</protein>
<evidence type="ECO:0000256" key="3">
    <source>
        <dbReference type="ARBA" id="ARBA00022737"/>
    </source>
</evidence>
<feature type="compositionally biased region" description="Low complexity" evidence="7">
    <location>
        <begin position="233"/>
        <end position="248"/>
    </location>
</feature>
<dbReference type="SMART" id="SM00028">
    <property type="entry name" value="TPR"/>
    <property type="match status" value="9"/>
</dbReference>
<keyword evidence="3" id="KW-0677">Repeat</keyword>
<feature type="repeat" description="TPR" evidence="6">
    <location>
        <begin position="268"/>
        <end position="301"/>
    </location>
</feature>
<dbReference type="Gene3D" id="1.25.40.10">
    <property type="entry name" value="Tetratricopeptide repeat domain"/>
    <property type="match status" value="3"/>
</dbReference>
<accession>A0A0P1KZD7</accession>
<dbReference type="Pfam" id="PF13181">
    <property type="entry name" value="TPR_8"/>
    <property type="match status" value="1"/>
</dbReference>
<dbReference type="Pfam" id="PF25575">
    <property type="entry name" value="TPR_BSK1_C"/>
    <property type="match status" value="1"/>
</dbReference>
<dbReference type="Proteomes" id="UP000236544">
    <property type="component" value="Unassembled WGS sequence"/>
</dbReference>
<dbReference type="FunFam" id="1.25.40.10:FF:000010">
    <property type="entry name" value="Stress-induced phosphoprotein 1"/>
    <property type="match status" value="1"/>
</dbReference>
<feature type="region of interest" description="Disordered" evidence="7">
    <location>
        <begin position="195"/>
        <end position="273"/>
    </location>
</feature>
<reference evidence="10" key="1">
    <citation type="submission" date="2015-10" db="EMBL/GenBank/DDBJ databases">
        <authorList>
            <person name="Devillers H."/>
        </authorList>
    </citation>
    <scope>NUCLEOTIDE SEQUENCE [LARGE SCALE GENOMIC DNA]</scope>
</reference>
<keyword evidence="4 6" id="KW-0802">TPR repeat</keyword>
<dbReference type="InterPro" id="IPR058209">
    <property type="entry name" value="TPR_BSK1_C"/>
</dbReference>
<dbReference type="SUPFAM" id="SSF48452">
    <property type="entry name" value="TPR-like"/>
    <property type="match status" value="3"/>
</dbReference>
<dbReference type="Gene3D" id="1.10.260.100">
    <property type="match status" value="2"/>
</dbReference>
<evidence type="ECO:0000313" key="10">
    <source>
        <dbReference type="Proteomes" id="UP000236544"/>
    </source>
</evidence>
<dbReference type="PROSITE" id="PS50293">
    <property type="entry name" value="TPR_REGION"/>
    <property type="match status" value="2"/>
</dbReference>
<evidence type="ECO:0000256" key="5">
    <source>
        <dbReference type="ARBA" id="ARBA00064323"/>
    </source>
</evidence>
<dbReference type="AlphaFoldDB" id="A0A0P1KZD7"/>
<feature type="region of interest" description="Disordered" evidence="7">
    <location>
        <begin position="109"/>
        <end position="135"/>
    </location>
</feature>
<feature type="repeat" description="TPR" evidence="6">
    <location>
        <begin position="72"/>
        <end position="105"/>
    </location>
</feature>
<feature type="repeat" description="TPR" evidence="6">
    <location>
        <begin position="342"/>
        <end position="375"/>
    </location>
</feature>
<evidence type="ECO:0000313" key="9">
    <source>
        <dbReference type="EMBL" id="CUS24795.1"/>
    </source>
</evidence>
<dbReference type="FunFam" id="1.10.260.100:FF:000002">
    <property type="entry name" value="Stress-induced-phosphoprotein 1 (Hsp70/Hsp90-organizing)"/>
    <property type="match status" value="1"/>
</dbReference>
<dbReference type="InterPro" id="IPR041243">
    <property type="entry name" value="STI1/HOP_DP"/>
</dbReference>
<dbReference type="EMBL" id="LN890533">
    <property type="protein sequence ID" value="CUS24795.1"/>
    <property type="molecule type" value="Genomic_DNA"/>
</dbReference>
<organism evidence="9 10">
    <name type="scientific">Lachancea quebecensis</name>
    <dbReference type="NCBI Taxonomy" id="1654605"/>
    <lineage>
        <taxon>Eukaryota</taxon>
        <taxon>Fungi</taxon>
        <taxon>Dikarya</taxon>
        <taxon>Ascomycota</taxon>
        <taxon>Saccharomycotina</taxon>
        <taxon>Saccharomycetes</taxon>
        <taxon>Saccharomycetales</taxon>
        <taxon>Saccharomycetaceae</taxon>
        <taxon>Lachancea</taxon>
    </lineage>
</organism>
<feature type="repeat" description="TPR" evidence="6">
    <location>
        <begin position="3"/>
        <end position="36"/>
    </location>
</feature>
<dbReference type="InterPro" id="IPR011990">
    <property type="entry name" value="TPR-like_helical_dom_sf"/>
</dbReference>
<dbReference type="InterPro" id="IPR019734">
    <property type="entry name" value="TPR_rpt"/>
</dbReference>
<evidence type="ECO:0000256" key="7">
    <source>
        <dbReference type="SAM" id="MobiDB-lite"/>
    </source>
</evidence>
<dbReference type="FunFam" id="1.25.40.10:FF:000027">
    <property type="entry name" value="stress-induced-phosphoprotein 1 isoform X1"/>
    <property type="match status" value="1"/>
</dbReference>
<feature type="compositionally biased region" description="Low complexity" evidence="7">
    <location>
        <begin position="114"/>
        <end position="125"/>
    </location>
</feature>
<dbReference type="SMART" id="SM00727">
    <property type="entry name" value="STI1"/>
    <property type="match status" value="2"/>
</dbReference>
<dbReference type="Pfam" id="PF17830">
    <property type="entry name" value="STI1-HOP_DP"/>
    <property type="match status" value="2"/>
</dbReference>
<feature type="domain" description="STI1" evidence="8">
    <location>
        <begin position="543"/>
        <end position="582"/>
    </location>
</feature>
<sequence>MSAEEFKKQGNAAFVAKDYEKASELFTKAIEASETPNHVLYSNRSACFTSLKKFNEALNDANECVKINPSWSKGYNRVGAAYFGLGKLDEAEQGYKKALEIDSSNKAAQDGLEQVQKTQNSKQQQPDLGFGQMFSDPNMIEKLKNNPKTAELMKDPQLVSKVLQFQSNPQMMGPEILQDPRMMTVMAAMLGVDLSMGGDADGQEPPAPPKEAPVTKETAAEPESTKPVPETKATGSASSTGASSSAGADAEPMEVDEPQSEQDSKKSADAEKAEGNKFYKARKFDEAIEHYNKAWDLHKDVTYLNNRSAAEYEKGDYEQAIKTLTEAVDQGREMRADYKLIAKSFARIGNAYLKLEDFKKAIEFYQKSLTEHRTPEILTKLRNCEKEQKIREAQAYIDPEKAEEARLQGKEYFTKGDWPSAVKAYTEMTKRAPEDARGYSNRAAALAKLMSFPEAIKDCDMAISKDPNFIRAYIRKATAQIAVREFSSAIETLDAARSKDTELNNGANVREIDQLYVKASQQRFQPEDPNETPEQAYARALKDPEVASIMQDPVMQSILSQAQQNPAALQEHMKNPEVFNKIQTLIAAGIIRTR</sequence>
<comment type="subunit">
    <text evidence="5">Part of a larger complex that includes HSP70, HSP90, and immunophilins.</text>
</comment>
<dbReference type="OrthoDB" id="2423701at2759"/>
<dbReference type="GO" id="GO:0051879">
    <property type="term" value="F:Hsp90 protein binding"/>
    <property type="evidence" value="ECO:0007669"/>
    <property type="project" value="TreeGrafter"/>
</dbReference>
<dbReference type="GO" id="GO:0005737">
    <property type="term" value="C:cytoplasm"/>
    <property type="evidence" value="ECO:0007669"/>
    <property type="project" value="UniProtKB-SubCell"/>
</dbReference>
<dbReference type="PANTHER" id="PTHR22904:SF523">
    <property type="entry name" value="STRESS-INDUCED-PHOSPHOPROTEIN 1"/>
    <property type="match status" value="1"/>
</dbReference>
<evidence type="ECO:0000256" key="1">
    <source>
        <dbReference type="ARBA" id="ARBA00004496"/>
    </source>
</evidence>
<evidence type="ECO:0000256" key="4">
    <source>
        <dbReference type="ARBA" id="ARBA00022803"/>
    </source>
</evidence>
<dbReference type="FunFam" id="1.10.260.100:FF:000004">
    <property type="entry name" value="Putative stress-induced-phosphoprotein 1"/>
    <property type="match status" value="1"/>
</dbReference>
<feature type="compositionally biased region" description="Basic and acidic residues" evidence="7">
    <location>
        <begin position="262"/>
        <end position="273"/>
    </location>
</feature>
<dbReference type="PANTHER" id="PTHR22904">
    <property type="entry name" value="TPR REPEAT CONTAINING PROTEIN"/>
    <property type="match status" value="1"/>
</dbReference>
<keyword evidence="2" id="KW-0963">Cytoplasm</keyword>
<dbReference type="Pfam" id="PF13424">
    <property type="entry name" value="TPR_12"/>
    <property type="match status" value="1"/>
</dbReference>
<evidence type="ECO:0000259" key="8">
    <source>
        <dbReference type="SMART" id="SM00727"/>
    </source>
</evidence>
<evidence type="ECO:0000256" key="2">
    <source>
        <dbReference type="ARBA" id="ARBA00022490"/>
    </source>
</evidence>
<dbReference type="Pfam" id="PF13432">
    <property type="entry name" value="TPR_16"/>
    <property type="match status" value="1"/>
</dbReference>
<proteinExistence type="predicted"/>
<name>A0A0P1KZD7_9SACH</name>
<keyword evidence="10" id="KW-1185">Reference proteome</keyword>
<dbReference type="GO" id="GO:0042030">
    <property type="term" value="F:ATPase inhibitor activity"/>
    <property type="evidence" value="ECO:0007669"/>
    <property type="project" value="UniProtKB-ARBA"/>
</dbReference>
<comment type="subcellular location">
    <subcellularLocation>
        <location evidence="1">Cytoplasm</location>
    </subcellularLocation>
</comment>
<feature type="compositionally biased region" description="Acidic residues" evidence="7">
    <location>
        <begin position="251"/>
        <end position="260"/>
    </location>
</feature>
<dbReference type="PROSITE" id="PS50005">
    <property type="entry name" value="TPR"/>
    <property type="match status" value="4"/>
</dbReference>
<evidence type="ECO:0000256" key="6">
    <source>
        <dbReference type="PROSITE-ProRule" id="PRU00339"/>
    </source>
</evidence>
<dbReference type="FunFam" id="1.25.40.10:FF:000020">
    <property type="entry name" value="Stress-induced phosphoprotein 1"/>
    <property type="match status" value="1"/>
</dbReference>
<dbReference type="InterPro" id="IPR006636">
    <property type="entry name" value="STI1_HS-bd"/>
</dbReference>